<dbReference type="GO" id="GO:0004419">
    <property type="term" value="F:hydroxymethylglutaryl-CoA lyase activity"/>
    <property type="evidence" value="ECO:0007669"/>
    <property type="project" value="UniProtKB-EC"/>
</dbReference>
<gene>
    <name evidence="8" type="ORF">Scep_024779</name>
</gene>
<dbReference type="GO" id="GO:0006552">
    <property type="term" value="P:L-leucine catabolic process"/>
    <property type="evidence" value="ECO:0007669"/>
    <property type="project" value="TreeGrafter"/>
</dbReference>
<dbReference type="SUPFAM" id="SSF51569">
    <property type="entry name" value="Aldolase"/>
    <property type="match status" value="1"/>
</dbReference>
<dbReference type="GO" id="GO:0046951">
    <property type="term" value="P:ketone body biosynthetic process"/>
    <property type="evidence" value="ECO:0007669"/>
    <property type="project" value="TreeGrafter"/>
</dbReference>
<dbReference type="InterPro" id="IPR000891">
    <property type="entry name" value="PYR_CT"/>
</dbReference>
<keyword evidence="5" id="KW-0456">Lyase</keyword>
<evidence type="ECO:0000256" key="6">
    <source>
        <dbReference type="ARBA" id="ARBA00049877"/>
    </source>
</evidence>
<dbReference type="CDD" id="cd07938">
    <property type="entry name" value="DRE_TIM_HMGL"/>
    <property type="match status" value="1"/>
</dbReference>
<reference evidence="8 9" key="1">
    <citation type="submission" date="2024-01" db="EMBL/GenBank/DDBJ databases">
        <title>Genome assemblies of Stephania.</title>
        <authorList>
            <person name="Yang L."/>
        </authorList>
    </citation>
    <scope>NUCLEOTIDE SEQUENCE [LARGE SCALE GENOMIC DNA]</scope>
    <source>
        <strain evidence="8">JXDWG</strain>
        <tissue evidence="8">Leaf</tissue>
    </source>
</reference>
<feature type="domain" description="Pyruvate carboxyltransferase" evidence="7">
    <location>
        <begin position="88"/>
        <end position="311"/>
    </location>
</feature>
<accession>A0AAP0F667</accession>
<evidence type="ECO:0000313" key="8">
    <source>
        <dbReference type="EMBL" id="KAK9101349.1"/>
    </source>
</evidence>
<evidence type="ECO:0000256" key="2">
    <source>
        <dbReference type="ARBA" id="ARBA00009405"/>
    </source>
</evidence>
<dbReference type="PANTHER" id="PTHR42738:SF7">
    <property type="entry name" value="HYDROXYMETHYLGLUTARYL-COA LYASE"/>
    <property type="match status" value="1"/>
</dbReference>
<comment type="similarity">
    <text evidence="2">Belongs to the HMG-CoA lyase family.</text>
</comment>
<dbReference type="EC" id="4.1.3.4" evidence="3"/>
<evidence type="ECO:0000256" key="5">
    <source>
        <dbReference type="ARBA" id="ARBA00023239"/>
    </source>
</evidence>
<dbReference type="PROSITE" id="PS50991">
    <property type="entry name" value="PYR_CT"/>
    <property type="match status" value="1"/>
</dbReference>
<dbReference type="PANTHER" id="PTHR42738">
    <property type="entry name" value="HYDROXYMETHYLGLUTARYL-COA LYASE"/>
    <property type="match status" value="1"/>
</dbReference>
<dbReference type="Pfam" id="PF00682">
    <property type="entry name" value="HMGL-like"/>
    <property type="match status" value="1"/>
</dbReference>
<keyword evidence="4" id="KW-0479">Metal-binding</keyword>
<dbReference type="NCBIfam" id="NF004283">
    <property type="entry name" value="PRK05692.1"/>
    <property type="match status" value="1"/>
</dbReference>
<dbReference type="InterPro" id="IPR013785">
    <property type="entry name" value="Aldolase_TIM"/>
</dbReference>
<dbReference type="EMBL" id="JBBNAG010000010">
    <property type="protein sequence ID" value="KAK9101349.1"/>
    <property type="molecule type" value="Genomic_DNA"/>
</dbReference>
<keyword evidence="9" id="KW-1185">Reference proteome</keyword>
<comment type="pathway">
    <text evidence="1">Metabolic intermediate metabolism; (S)-3-hydroxy-3-methylglutaryl-CoA degradation; acetoacetate from (S)-3-hydroxy-3-methylglutaryl-CoA: step 1/1.</text>
</comment>
<dbReference type="InterPro" id="IPR043594">
    <property type="entry name" value="HMGL"/>
</dbReference>
<evidence type="ECO:0000256" key="3">
    <source>
        <dbReference type="ARBA" id="ARBA00012910"/>
    </source>
</evidence>
<evidence type="ECO:0000259" key="7">
    <source>
        <dbReference type="PROSITE" id="PS50991"/>
    </source>
</evidence>
<evidence type="ECO:0000256" key="4">
    <source>
        <dbReference type="ARBA" id="ARBA00022723"/>
    </source>
</evidence>
<protein>
    <recommendedName>
        <fullName evidence="3">hydroxymethylglutaryl-CoA lyase</fullName>
        <ecNumber evidence="3">4.1.3.4</ecNumber>
    </recommendedName>
</protein>
<evidence type="ECO:0000256" key="1">
    <source>
        <dbReference type="ARBA" id="ARBA00005143"/>
    </source>
</evidence>
<comment type="caution">
    <text evidence="8">The sequence shown here is derived from an EMBL/GenBank/DDBJ whole genome shotgun (WGS) entry which is preliminary data.</text>
</comment>
<comment type="catalytic activity">
    <reaction evidence="6">
        <text>(3S)-3-hydroxy-3-methylglutaryl-CoA = acetoacetate + acetyl-CoA</text>
        <dbReference type="Rhea" id="RHEA:24404"/>
        <dbReference type="ChEBI" id="CHEBI:13705"/>
        <dbReference type="ChEBI" id="CHEBI:43074"/>
        <dbReference type="ChEBI" id="CHEBI:57288"/>
        <dbReference type="EC" id="4.1.3.4"/>
    </reaction>
</comment>
<dbReference type="GO" id="GO:0046872">
    <property type="term" value="F:metal ion binding"/>
    <property type="evidence" value="ECO:0007669"/>
    <property type="project" value="UniProtKB-KW"/>
</dbReference>
<sequence length="311" mass="33608">MTKCNDYPREAFSWRKQSRGIFQGNPINLRTASLGRSHKIPESVHDVSCLLDHHYNTHCNGHEAWSFANKYALDFLALQFLRGIPKSLKIVEVGPRDGLQNEKNIVPTAVKVELIQRLVSSGLPVIEATSFVSPKWVPQLADAKDVMEAVQNLAGARFPVLTPNVKGFEAAIAAGAKGVAVFASASASFSKSNINCSIEESLTRYRLVASAAKKLSIPVRGYVSRVVGCPIEGPVSPSKVAHMAKELHDMGCFEISLGDTIGVGTPGTVVPMLEAVMAVVPVEKLAVHFHDTYGQSLSNILISLQDLDGIH</sequence>
<dbReference type="AlphaFoldDB" id="A0AAP0F667"/>
<evidence type="ECO:0000313" key="9">
    <source>
        <dbReference type="Proteomes" id="UP001419268"/>
    </source>
</evidence>
<proteinExistence type="inferred from homology"/>
<name>A0AAP0F667_9MAGN</name>
<dbReference type="Proteomes" id="UP001419268">
    <property type="component" value="Unassembled WGS sequence"/>
</dbReference>
<organism evidence="8 9">
    <name type="scientific">Stephania cephalantha</name>
    <dbReference type="NCBI Taxonomy" id="152367"/>
    <lineage>
        <taxon>Eukaryota</taxon>
        <taxon>Viridiplantae</taxon>
        <taxon>Streptophyta</taxon>
        <taxon>Embryophyta</taxon>
        <taxon>Tracheophyta</taxon>
        <taxon>Spermatophyta</taxon>
        <taxon>Magnoliopsida</taxon>
        <taxon>Ranunculales</taxon>
        <taxon>Menispermaceae</taxon>
        <taxon>Menispermoideae</taxon>
        <taxon>Cissampelideae</taxon>
        <taxon>Stephania</taxon>
    </lineage>
</organism>
<dbReference type="Gene3D" id="3.20.20.70">
    <property type="entry name" value="Aldolase class I"/>
    <property type="match status" value="1"/>
</dbReference>